<dbReference type="PROSITE" id="PS50024">
    <property type="entry name" value="SEA"/>
    <property type="match status" value="1"/>
</dbReference>
<dbReference type="EMBL" id="VZRS01009831">
    <property type="protein sequence ID" value="NWW64056.1"/>
    <property type="molecule type" value="Genomic_DNA"/>
</dbReference>
<dbReference type="Gene3D" id="3.30.70.960">
    <property type="entry name" value="SEA domain"/>
    <property type="match status" value="1"/>
</dbReference>
<keyword evidence="3" id="KW-1185">Reference proteome</keyword>
<evidence type="ECO:0000259" key="1">
    <source>
        <dbReference type="PROSITE" id="PS50024"/>
    </source>
</evidence>
<dbReference type="InterPro" id="IPR000082">
    <property type="entry name" value="SEA_dom"/>
</dbReference>
<evidence type="ECO:0000313" key="3">
    <source>
        <dbReference type="Proteomes" id="UP000542689"/>
    </source>
</evidence>
<sequence>TTAAPRPTSRNFTLNFTLTNLRYTADLDDPNSRKFKSTVKVMNHYVSPALLVPLSGHGAVSQRTRLTFFPRSGRHGDDTKVDAVCSYKDNASLARLDREKLYQELSTMTNNVTKLGHYSLDRNSLHVNG</sequence>
<feature type="non-terminal residue" evidence="2">
    <location>
        <position position="1"/>
    </location>
</feature>
<comment type="caution">
    <text evidence="2">The sequence shown here is derived from an EMBL/GenBank/DDBJ whole genome shotgun (WGS) entry which is preliminary data.</text>
</comment>
<dbReference type="PANTHER" id="PTHR14672:SF1">
    <property type="entry name" value="MUCIN-16"/>
    <property type="match status" value="1"/>
</dbReference>
<feature type="non-terminal residue" evidence="2">
    <location>
        <position position="129"/>
    </location>
</feature>
<accession>A0A7K6PRI3</accession>
<dbReference type="Pfam" id="PF01390">
    <property type="entry name" value="SEA"/>
    <property type="match status" value="1"/>
</dbReference>
<name>A0A7K6PRI3_9CORV</name>
<evidence type="ECO:0000313" key="2">
    <source>
        <dbReference type="EMBL" id="NWW64056.1"/>
    </source>
</evidence>
<protein>
    <submittedName>
        <fullName evidence="2">MUC16 protein</fullName>
    </submittedName>
</protein>
<dbReference type="InterPro" id="IPR036364">
    <property type="entry name" value="SEA_dom_sf"/>
</dbReference>
<dbReference type="InterPro" id="IPR028850">
    <property type="entry name" value="MUC16"/>
</dbReference>
<dbReference type="SUPFAM" id="SSF82671">
    <property type="entry name" value="SEA domain"/>
    <property type="match status" value="1"/>
</dbReference>
<feature type="domain" description="SEA" evidence="1">
    <location>
        <begin position="8"/>
        <end position="129"/>
    </location>
</feature>
<proteinExistence type="predicted"/>
<organism evidence="2 3">
    <name type="scientific">Ifrita kowaldi</name>
    <name type="common">blue-capped ifrita</name>
    <dbReference type="NCBI Taxonomy" id="461245"/>
    <lineage>
        <taxon>Eukaryota</taxon>
        <taxon>Metazoa</taxon>
        <taxon>Chordata</taxon>
        <taxon>Craniata</taxon>
        <taxon>Vertebrata</taxon>
        <taxon>Euteleostomi</taxon>
        <taxon>Archelosauria</taxon>
        <taxon>Archosauria</taxon>
        <taxon>Dinosauria</taxon>
        <taxon>Saurischia</taxon>
        <taxon>Theropoda</taxon>
        <taxon>Coelurosauria</taxon>
        <taxon>Aves</taxon>
        <taxon>Neognathae</taxon>
        <taxon>Neoaves</taxon>
        <taxon>Telluraves</taxon>
        <taxon>Australaves</taxon>
        <taxon>Passeriformes</taxon>
        <taxon>Corvoidea</taxon>
        <taxon>Cinclosomatidae</taxon>
        <taxon>Ifrita</taxon>
    </lineage>
</organism>
<dbReference type="Proteomes" id="UP000542689">
    <property type="component" value="Unassembled WGS sequence"/>
</dbReference>
<dbReference type="PANTHER" id="PTHR14672">
    <property type="entry name" value="MUCIN-16"/>
    <property type="match status" value="1"/>
</dbReference>
<reference evidence="2 3" key="1">
    <citation type="submission" date="2019-09" db="EMBL/GenBank/DDBJ databases">
        <title>Bird 10,000 Genomes (B10K) Project - Family phase.</title>
        <authorList>
            <person name="Zhang G."/>
        </authorList>
    </citation>
    <scope>NUCLEOTIDE SEQUENCE [LARGE SCALE GENOMIC DNA]</scope>
    <source>
        <strain evidence="2">B10K-DU-029-41</strain>
        <tissue evidence="2">Liver</tissue>
    </source>
</reference>
<dbReference type="AlphaFoldDB" id="A0A7K6PRI3"/>
<gene>
    <name evidence="2" type="primary">Muc16_1</name>
    <name evidence="2" type="ORF">IFRKOW_R10799</name>
</gene>